<sequence length="258" mass="28606">MKRIAAFALTCAMAAPVYAQTIATVNGKNLTQKDLDQFVAVLVEQGAKDSPELREQVKQEMVNRLAVVQAAEKAGIDKTNQVQQELELARQSILVRALMADYLKKNPVTDADLTKEYNTIKAMEEGQQEYKVRHILVKDEAAAKDLLAKIKSKKVSFADAAKKDSIDTGSGQQGGDLGWAPSSTYVPEFAQAVEKMKKGELSAAPVQSQFGWHIIQVDDARPVTFPAMAEVKPQLEEMMRQRKLAEYQQKILKEANIK</sequence>
<evidence type="ECO:0000256" key="7">
    <source>
        <dbReference type="PROSITE-ProRule" id="PRU00278"/>
    </source>
</evidence>
<evidence type="ECO:0000256" key="2">
    <source>
        <dbReference type="ARBA" id="ARBA00007656"/>
    </source>
</evidence>
<dbReference type="STRING" id="511.UZ73_03490"/>
<dbReference type="PROSITE" id="PS50198">
    <property type="entry name" value="PPIC_PPIASE_2"/>
    <property type="match status" value="1"/>
</dbReference>
<accession>A0A2U2BN20</accession>
<dbReference type="Gene3D" id="1.10.8.1040">
    <property type="match status" value="1"/>
</dbReference>
<dbReference type="EMBL" id="CP096916">
    <property type="protein sequence ID" value="WBM37033.1"/>
    <property type="molecule type" value="Genomic_DNA"/>
</dbReference>
<dbReference type="Proteomes" id="UP001211866">
    <property type="component" value="Chromosome"/>
</dbReference>
<evidence type="ECO:0000256" key="6">
    <source>
        <dbReference type="ARBA" id="ARBA00023235"/>
    </source>
</evidence>
<keyword evidence="13" id="KW-1185">Reference proteome</keyword>
<protein>
    <recommendedName>
        <fullName evidence="3">peptidylprolyl isomerase</fullName>
        <ecNumber evidence="3">5.2.1.8</ecNumber>
    </recommendedName>
</protein>
<reference evidence="10 12" key="1">
    <citation type="submission" date="2018-05" db="EMBL/GenBank/DDBJ databases">
        <title>Genome Sequence of an Efficient Indole-Degrading Bacterium, Alcaligenes sp.YBY.</title>
        <authorList>
            <person name="Yang B."/>
        </authorList>
    </citation>
    <scope>NUCLEOTIDE SEQUENCE [LARGE SCALE GENOMIC DNA]</scope>
    <source>
        <strain evidence="10 12">YBY</strain>
    </source>
</reference>
<dbReference type="InterPro" id="IPR027304">
    <property type="entry name" value="Trigger_fact/SurA_dom_sf"/>
</dbReference>
<dbReference type="PROSITE" id="PS01096">
    <property type="entry name" value="PPIC_PPIASE_1"/>
    <property type="match status" value="1"/>
</dbReference>
<evidence type="ECO:0000313" key="13">
    <source>
        <dbReference type="Proteomes" id="UP001211866"/>
    </source>
</evidence>
<proteinExistence type="inferred from homology"/>
<evidence type="ECO:0000256" key="1">
    <source>
        <dbReference type="ARBA" id="ARBA00000971"/>
    </source>
</evidence>
<feature type="domain" description="PpiC" evidence="9">
    <location>
        <begin position="127"/>
        <end position="219"/>
    </location>
</feature>
<comment type="similarity">
    <text evidence="2">Belongs to the PpiC/parvulin rotamase family.</text>
</comment>
<dbReference type="Pfam" id="PF00639">
    <property type="entry name" value="Rotamase"/>
    <property type="match status" value="1"/>
</dbReference>
<dbReference type="GO" id="GO:0003755">
    <property type="term" value="F:peptidyl-prolyl cis-trans isomerase activity"/>
    <property type="evidence" value="ECO:0007669"/>
    <property type="project" value="UniProtKB-KW"/>
</dbReference>
<dbReference type="EC" id="5.2.1.8" evidence="3"/>
<feature type="chain" id="PRO_5015732046" description="peptidylprolyl isomerase" evidence="8">
    <location>
        <begin position="20"/>
        <end position="258"/>
    </location>
</feature>
<reference evidence="10 12" key="2">
    <citation type="submission" date="2018-05" db="EMBL/GenBank/DDBJ databases">
        <authorList>
            <person name="Lanie J.A."/>
            <person name="Ng W.-L."/>
            <person name="Kazmierczak K.M."/>
            <person name="Andrzejewski T.M."/>
            <person name="Davidsen T.M."/>
            <person name="Wayne K.J."/>
            <person name="Tettelin H."/>
            <person name="Glass J.I."/>
            <person name="Rusch D."/>
            <person name="Podicherti R."/>
            <person name="Tsui H.-C.T."/>
            <person name="Winkler M.E."/>
        </authorList>
    </citation>
    <scope>NUCLEOTIDE SEQUENCE [LARGE SCALE GENOMIC DNA]</scope>
    <source>
        <strain evidence="10 12">YBY</strain>
    </source>
</reference>
<keyword evidence="4 8" id="KW-0732">Signal</keyword>
<organism evidence="10 12">
    <name type="scientific">Alcaligenes faecalis</name>
    <dbReference type="NCBI Taxonomy" id="511"/>
    <lineage>
        <taxon>Bacteria</taxon>
        <taxon>Pseudomonadati</taxon>
        <taxon>Pseudomonadota</taxon>
        <taxon>Betaproteobacteria</taxon>
        <taxon>Burkholderiales</taxon>
        <taxon>Alcaligenaceae</taxon>
        <taxon>Alcaligenes</taxon>
    </lineage>
</organism>
<evidence type="ECO:0000259" key="9">
    <source>
        <dbReference type="PROSITE" id="PS50198"/>
    </source>
</evidence>
<evidence type="ECO:0000313" key="10">
    <source>
        <dbReference type="EMBL" id="PWE15414.1"/>
    </source>
</evidence>
<dbReference type="SUPFAM" id="SSF54534">
    <property type="entry name" value="FKBP-like"/>
    <property type="match status" value="1"/>
</dbReference>
<evidence type="ECO:0000313" key="12">
    <source>
        <dbReference type="Proteomes" id="UP000245216"/>
    </source>
</evidence>
<evidence type="ECO:0000256" key="3">
    <source>
        <dbReference type="ARBA" id="ARBA00013194"/>
    </source>
</evidence>
<feature type="signal peptide" evidence="8">
    <location>
        <begin position="1"/>
        <end position="19"/>
    </location>
</feature>
<evidence type="ECO:0000256" key="4">
    <source>
        <dbReference type="ARBA" id="ARBA00022729"/>
    </source>
</evidence>
<evidence type="ECO:0000256" key="5">
    <source>
        <dbReference type="ARBA" id="ARBA00023110"/>
    </source>
</evidence>
<dbReference type="RefSeq" id="WP_045930241.1">
    <property type="nucleotide sequence ID" value="NZ_CAXOKM010000007.1"/>
</dbReference>
<dbReference type="GeneID" id="29367924"/>
<dbReference type="KEGG" id="afa:UZ73_03490"/>
<comment type="catalytic activity">
    <reaction evidence="1">
        <text>[protein]-peptidylproline (omega=180) = [protein]-peptidylproline (omega=0)</text>
        <dbReference type="Rhea" id="RHEA:16237"/>
        <dbReference type="Rhea" id="RHEA-COMP:10747"/>
        <dbReference type="Rhea" id="RHEA-COMP:10748"/>
        <dbReference type="ChEBI" id="CHEBI:83833"/>
        <dbReference type="ChEBI" id="CHEBI:83834"/>
        <dbReference type="EC" id="5.2.1.8"/>
    </reaction>
</comment>
<evidence type="ECO:0000256" key="8">
    <source>
        <dbReference type="SAM" id="SignalP"/>
    </source>
</evidence>
<dbReference type="EMBL" id="QEXO01000001">
    <property type="protein sequence ID" value="PWE15414.1"/>
    <property type="molecule type" value="Genomic_DNA"/>
</dbReference>
<name>A0A2U2BN20_ALCFA</name>
<dbReference type="PANTHER" id="PTHR47245:SF1">
    <property type="entry name" value="FOLDASE PROTEIN PRSA"/>
    <property type="match status" value="1"/>
</dbReference>
<dbReference type="InterPro" id="IPR023058">
    <property type="entry name" value="PPIase_PpiC_CS"/>
</dbReference>
<keyword evidence="5 7" id="KW-0697">Rotamase</keyword>
<gene>
    <name evidence="10" type="ORF">DF183_01390</name>
    <name evidence="11" type="ORF">M2J83_14590</name>
</gene>
<reference evidence="11 13" key="3">
    <citation type="submission" date="2022-05" db="EMBL/GenBank/DDBJ databases">
        <title>Complete sequence of strain NY11312.</title>
        <authorList>
            <person name="Zhou D."/>
        </authorList>
    </citation>
    <scope>NUCLEOTIDE SEQUENCE [LARGE SCALE GENOMIC DNA]</scope>
    <source>
        <strain evidence="11 13">NY11312</strain>
    </source>
</reference>
<dbReference type="InterPro" id="IPR046357">
    <property type="entry name" value="PPIase_dom_sf"/>
</dbReference>
<dbReference type="InterPro" id="IPR050245">
    <property type="entry name" value="PrsA_foldase"/>
</dbReference>
<dbReference type="SUPFAM" id="SSF109998">
    <property type="entry name" value="Triger factor/SurA peptide-binding domain-like"/>
    <property type="match status" value="1"/>
</dbReference>
<dbReference type="Gene3D" id="3.10.50.40">
    <property type="match status" value="1"/>
</dbReference>
<dbReference type="PANTHER" id="PTHR47245">
    <property type="entry name" value="PEPTIDYLPROLYL ISOMERASE"/>
    <property type="match status" value="1"/>
</dbReference>
<dbReference type="InterPro" id="IPR000297">
    <property type="entry name" value="PPIase_PpiC"/>
</dbReference>
<evidence type="ECO:0000313" key="11">
    <source>
        <dbReference type="EMBL" id="WBM37033.1"/>
    </source>
</evidence>
<keyword evidence="6 7" id="KW-0413">Isomerase</keyword>
<dbReference type="Proteomes" id="UP000245216">
    <property type="component" value="Unassembled WGS sequence"/>
</dbReference>
<dbReference type="AlphaFoldDB" id="A0A2U2BN20"/>